<reference evidence="2 3" key="1">
    <citation type="submission" date="2017-03" db="EMBL/GenBank/DDBJ databases">
        <title>Genomes of endolithic fungi from Antarctica.</title>
        <authorList>
            <person name="Coleine C."/>
            <person name="Masonjones S."/>
            <person name="Stajich J.E."/>
        </authorList>
    </citation>
    <scope>NUCLEOTIDE SEQUENCE [LARGE SCALE GENOMIC DNA]</scope>
    <source>
        <strain evidence="2 3">CCFEE 6314</strain>
    </source>
</reference>
<dbReference type="OrthoDB" id="5275938at2759"/>
<sequence length="350" mass="39534">MSSLNMDNDTALDANQETEPSSPESIASDAPTTTAPVFADTDVDTVTPASIALEKLDPKGDLILEFGQYRLLVSSKVLELSCPFFQKLLQPDVFLEGVEKPSQDEPPTKTIHEDQTEILYLICRILHYLPVERPESIIEYELLADLCNFYGCARAIAVHMQTWIKHWSLSKLNVTELQIFLWAAFVFQLRDDFEKITVELAAAMTTKEWKSWDVHPMPPRLRDDMIELCQDAKTRVQTYIEATLDKLTASEVNHDSLEQDSLEHKRCRGCGMLKPIETKRCGQWPMSKLNGQSCRTFLKPGIPFQSGPCGLQSCPYVSAVNEFFAGQGSVFANMQGLKLENYDAEFHVED</sequence>
<dbReference type="Proteomes" id="UP000288859">
    <property type="component" value="Unassembled WGS sequence"/>
</dbReference>
<proteinExistence type="predicted"/>
<organism evidence="2 3">
    <name type="scientific">Exophiala mesophila</name>
    <name type="common">Black yeast-like fungus</name>
    <dbReference type="NCBI Taxonomy" id="212818"/>
    <lineage>
        <taxon>Eukaryota</taxon>
        <taxon>Fungi</taxon>
        <taxon>Dikarya</taxon>
        <taxon>Ascomycota</taxon>
        <taxon>Pezizomycotina</taxon>
        <taxon>Eurotiomycetes</taxon>
        <taxon>Chaetothyriomycetidae</taxon>
        <taxon>Chaetothyriales</taxon>
        <taxon>Herpotrichiellaceae</taxon>
        <taxon>Exophiala</taxon>
    </lineage>
</organism>
<evidence type="ECO:0000313" key="2">
    <source>
        <dbReference type="EMBL" id="RVX73699.1"/>
    </source>
</evidence>
<name>A0A438NDJ5_EXOME</name>
<accession>A0A438NDJ5</accession>
<feature type="compositionally biased region" description="Polar residues" evidence="1">
    <location>
        <begin position="1"/>
        <end position="35"/>
    </location>
</feature>
<evidence type="ECO:0000256" key="1">
    <source>
        <dbReference type="SAM" id="MobiDB-lite"/>
    </source>
</evidence>
<protein>
    <recommendedName>
        <fullName evidence="4">BTB domain-containing protein</fullName>
    </recommendedName>
</protein>
<gene>
    <name evidence="2" type="ORF">B0A52_02589</name>
</gene>
<dbReference type="AlphaFoldDB" id="A0A438NDJ5"/>
<feature type="region of interest" description="Disordered" evidence="1">
    <location>
        <begin position="1"/>
        <end position="39"/>
    </location>
</feature>
<dbReference type="EMBL" id="NAJM01000007">
    <property type="protein sequence ID" value="RVX73699.1"/>
    <property type="molecule type" value="Genomic_DNA"/>
</dbReference>
<evidence type="ECO:0008006" key="4">
    <source>
        <dbReference type="Google" id="ProtNLM"/>
    </source>
</evidence>
<comment type="caution">
    <text evidence="2">The sequence shown here is derived from an EMBL/GenBank/DDBJ whole genome shotgun (WGS) entry which is preliminary data.</text>
</comment>
<evidence type="ECO:0000313" key="3">
    <source>
        <dbReference type="Proteomes" id="UP000288859"/>
    </source>
</evidence>